<comment type="caution">
    <text evidence="8">The sequence shown here is derived from an EMBL/GenBank/DDBJ whole genome shotgun (WGS) entry which is preliminary data.</text>
</comment>
<keyword evidence="5 6" id="KW-0472">Membrane</keyword>
<feature type="transmembrane region" description="Helical" evidence="6">
    <location>
        <begin position="420"/>
        <end position="440"/>
    </location>
</feature>
<dbReference type="PANTHER" id="PTHR42893:SF45">
    <property type="entry name" value="PROTEIN DETOXIFICATION 45, CHLOROPLASTIC"/>
    <property type="match status" value="1"/>
</dbReference>
<feature type="region of interest" description="Disordered" evidence="7">
    <location>
        <begin position="1"/>
        <end position="24"/>
    </location>
</feature>
<feature type="transmembrane region" description="Helical" evidence="6">
    <location>
        <begin position="490"/>
        <end position="514"/>
    </location>
</feature>
<evidence type="ECO:0000256" key="2">
    <source>
        <dbReference type="ARBA" id="ARBA00010199"/>
    </source>
</evidence>
<feature type="transmembrane region" description="Helical" evidence="6">
    <location>
        <begin position="312"/>
        <end position="333"/>
    </location>
</feature>
<evidence type="ECO:0000313" key="9">
    <source>
        <dbReference type="Proteomes" id="UP001151532"/>
    </source>
</evidence>
<feature type="transmembrane region" description="Helical" evidence="6">
    <location>
        <begin position="461"/>
        <end position="484"/>
    </location>
</feature>
<reference evidence="8" key="1">
    <citation type="submission" date="2022-11" db="EMBL/GenBank/DDBJ databases">
        <authorList>
            <person name="Hyden B.L."/>
            <person name="Feng K."/>
            <person name="Yates T."/>
            <person name="Jawdy S."/>
            <person name="Smart L.B."/>
            <person name="Muchero W."/>
        </authorList>
    </citation>
    <scope>NUCLEOTIDE SEQUENCE</scope>
    <source>
        <tissue evidence="8">Shoot tip</tissue>
    </source>
</reference>
<dbReference type="InterPro" id="IPR044644">
    <property type="entry name" value="DinF-like"/>
</dbReference>
<feature type="transmembrane region" description="Helical" evidence="6">
    <location>
        <begin position="283"/>
        <end position="305"/>
    </location>
</feature>
<accession>A0A9Q0WEQ0</accession>
<dbReference type="Proteomes" id="UP001151532">
    <property type="component" value="Chromosome 4"/>
</dbReference>
<dbReference type="PANTHER" id="PTHR42893">
    <property type="entry name" value="PROTEIN DETOXIFICATION 44, CHLOROPLASTIC-RELATED"/>
    <property type="match status" value="1"/>
</dbReference>
<dbReference type="CDD" id="cd13136">
    <property type="entry name" value="MATE_DinF_like"/>
    <property type="match status" value="1"/>
</dbReference>
<evidence type="ECO:0000256" key="1">
    <source>
        <dbReference type="ARBA" id="ARBA00004141"/>
    </source>
</evidence>
<feature type="transmembrane region" description="Helical" evidence="6">
    <location>
        <begin position="240"/>
        <end position="263"/>
    </location>
</feature>
<organism evidence="8 9">
    <name type="scientific">Salix purpurea</name>
    <name type="common">Purple osier willow</name>
    <dbReference type="NCBI Taxonomy" id="77065"/>
    <lineage>
        <taxon>Eukaryota</taxon>
        <taxon>Viridiplantae</taxon>
        <taxon>Streptophyta</taxon>
        <taxon>Embryophyta</taxon>
        <taxon>Tracheophyta</taxon>
        <taxon>Spermatophyta</taxon>
        <taxon>Magnoliopsida</taxon>
        <taxon>eudicotyledons</taxon>
        <taxon>Gunneridae</taxon>
        <taxon>Pentapetalae</taxon>
        <taxon>rosids</taxon>
        <taxon>fabids</taxon>
        <taxon>Malpighiales</taxon>
        <taxon>Salicaceae</taxon>
        <taxon>Saliceae</taxon>
        <taxon>Salix</taxon>
    </lineage>
</organism>
<dbReference type="GO" id="GO:0009507">
    <property type="term" value="C:chloroplast"/>
    <property type="evidence" value="ECO:0007669"/>
    <property type="project" value="TreeGrafter"/>
</dbReference>
<dbReference type="InterPro" id="IPR002528">
    <property type="entry name" value="MATE_fam"/>
</dbReference>
<comment type="subcellular location">
    <subcellularLocation>
        <location evidence="1">Membrane</location>
        <topology evidence="1">Multi-pass membrane protein</topology>
    </subcellularLocation>
</comment>
<name>A0A9Q0WEQ0_SALPP</name>
<dbReference type="Pfam" id="PF01554">
    <property type="entry name" value="MatE"/>
    <property type="match status" value="2"/>
</dbReference>
<evidence type="ECO:0000256" key="6">
    <source>
        <dbReference type="RuleBase" id="RU004914"/>
    </source>
</evidence>
<feature type="transmembrane region" description="Helical" evidence="6">
    <location>
        <begin position="526"/>
        <end position="547"/>
    </location>
</feature>
<reference evidence="8" key="2">
    <citation type="journal article" date="2023" name="Int. J. Mol. Sci.">
        <title>De Novo Assembly and Annotation of 11 Diverse Shrub Willow (Salix) Genomes Reveals Novel Gene Organization in Sex-Linked Regions.</title>
        <authorList>
            <person name="Hyden B."/>
            <person name="Feng K."/>
            <person name="Yates T.B."/>
            <person name="Jawdy S."/>
            <person name="Cereghino C."/>
            <person name="Smart L.B."/>
            <person name="Muchero W."/>
        </authorList>
    </citation>
    <scope>NUCLEOTIDE SEQUENCE</scope>
    <source>
        <tissue evidence="8">Shoot tip</tissue>
    </source>
</reference>
<dbReference type="GO" id="GO:0015297">
    <property type="term" value="F:antiporter activity"/>
    <property type="evidence" value="ECO:0007669"/>
    <property type="project" value="InterPro"/>
</dbReference>
<evidence type="ECO:0000256" key="3">
    <source>
        <dbReference type="ARBA" id="ARBA00022692"/>
    </source>
</evidence>
<dbReference type="EMBL" id="JAPFFK010000004">
    <property type="protein sequence ID" value="KAJ6765814.1"/>
    <property type="molecule type" value="Genomic_DNA"/>
</dbReference>
<protein>
    <recommendedName>
        <fullName evidence="6">Protein DETOXIFICATION</fullName>
    </recommendedName>
    <alternativeName>
        <fullName evidence="6">Multidrug and toxic compound extrusion protein</fullName>
    </alternativeName>
</protein>
<dbReference type="GO" id="GO:0042910">
    <property type="term" value="F:xenobiotic transmembrane transporter activity"/>
    <property type="evidence" value="ECO:0007669"/>
    <property type="project" value="InterPro"/>
</dbReference>
<dbReference type="OrthoDB" id="2126698at2759"/>
<sequence>MASTGQFSGKSLYRGLSRSSGEQSRLTKGKRKFCLLNRSKVPIGLDGGDIVSRKCHLCAEQKTSLSPLVIRHRKARFGVVCCQSSSGYGVESTDVQERVVLEENKRSIINGSRNEESESIGVPINQPCSSDVRRELIMLSLPAIAGQAIDPFSQLMETAYIGRLGPVELGSAGVSIMIFNNVSKLFNIPLLSVATSFVAEDIAKNATKDSISENGIQEDSANGKPNGMVERKQLSSVSTALLLAIGIGIFEAVALSLGCGSFLNLMGITGDSPMRIPAERFLSLRALGAPAVVVSLALQGIFRGFKDTKTPVFCLGLGNLSAIILFPILMYYLKLGVTGAAISTVVSQYLVTFLMVWQLNKKVILLPPKVGELQFGVYMKSGGFLIGRTLAVLTTMTLATSIAARQGAVAMAAHQICMQIWLAVSLLTDALAASGQALIASYSSEGDHKTVKEVTNFVLKIGLVVGVSLAAILGVSFGSIATLFTKDADVLGIVRTGILFVSASQPINALAFIFDGLHYGVSDFPYAAKSMMLVGLISSAFLLYAPIMGLPLVWSGLTLFMGLRTAAGYVRLLSKSGPWWFMHKDL</sequence>
<keyword evidence="9" id="KW-1185">Reference proteome</keyword>
<gene>
    <name evidence="8" type="ORF">OIU79_021905</name>
</gene>
<keyword evidence="4 6" id="KW-1133">Transmembrane helix</keyword>
<dbReference type="GO" id="GO:0016020">
    <property type="term" value="C:membrane"/>
    <property type="evidence" value="ECO:0007669"/>
    <property type="project" value="UniProtKB-SubCell"/>
</dbReference>
<proteinExistence type="inferred from homology"/>
<comment type="caution">
    <text evidence="6">Lacks conserved residue(s) required for the propagation of feature annotation.</text>
</comment>
<keyword evidence="3 6" id="KW-0812">Transmembrane</keyword>
<evidence type="ECO:0000313" key="8">
    <source>
        <dbReference type="EMBL" id="KAJ6765814.1"/>
    </source>
</evidence>
<evidence type="ECO:0000256" key="4">
    <source>
        <dbReference type="ARBA" id="ARBA00022989"/>
    </source>
</evidence>
<evidence type="ECO:0000256" key="5">
    <source>
        <dbReference type="ARBA" id="ARBA00023136"/>
    </source>
</evidence>
<dbReference type="AlphaFoldDB" id="A0A9Q0WEQ0"/>
<evidence type="ECO:0000256" key="7">
    <source>
        <dbReference type="SAM" id="MobiDB-lite"/>
    </source>
</evidence>
<comment type="similarity">
    <text evidence="2 6">Belongs to the multi antimicrobial extrusion (MATE) (TC 2.A.66.1) family.</text>
</comment>
<feature type="transmembrane region" description="Helical" evidence="6">
    <location>
        <begin position="339"/>
        <end position="357"/>
    </location>
</feature>
<dbReference type="NCBIfam" id="TIGR00797">
    <property type="entry name" value="matE"/>
    <property type="match status" value="1"/>
</dbReference>